<dbReference type="Gene3D" id="3.30.200.20">
    <property type="entry name" value="Phosphorylase Kinase, domain 1"/>
    <property type="match status" value="1"/>
</dbReference>
<sequence>MADRQALANAFLEETDWAGCERTALPADASTRSYARLRGGPSPALLMNAPPAEESAACPPDATPEERAALGYNAEARLAGPSLSAFMDVARWLRERGVHAPEVFAADREHGFAVIEDMGDRLLAVEAADPAAERAHYARSIKVLHALRDTGAEPGPIGAWTLQTYDETALLAEARLLPEWYVPYATGEALLDGADEAYENAWREVLSQLGPCDTLVLRDFHAENILVLGEGVGVIDFQDALVGSAAYDLASLIEDARRDLAPGHAQALYQGYVERLSKGDRERFETDYAILAAQRNAKILGIFARLQVRDGKPRYGAFVPRVRAHFQTDLARAPLAPVRAWAERYLPEVVRG</sequence>
<protein>
    <recommendedName>
        <fullName evidence="1">Aminoglycoside phosphotransferase domain-containing protein</fullName>
    </recommendedName>
</protein>
<dbReference type="AlphaFoldDB" id="A0A840HYQ2"/>
<evidence type="ECO:0000313" key="2">
    <source>
        <dbReference type="EMBL" id="MBB4657567.1"/>
    </source>
</evidence>
<reference evidence="2 3" key="1">
    <citation type="submission" date="2020-08" db="EMBL/GenBank/DDBJ databases">
        <title>Genomic Encyclopedia of Type Strains, Phase IV (KMG-IV): sequencing the most valuable type-strain genomes for metagenomic binning, comparative biology and taxonomic classification.</title>
        <authorList>
            <person name="Goeker M."/>
        </authorList>
    </citation>
    <scope>NUCLEOTIDE SEQUENCE [LARGE SCALE GENOMIC DNA]</scope>
    <source>
        <strain evidence="2 3">DSM 102850</strain>
    </source>
</reference>
<comment type="caution">
    <text evidence="2">The sequence shown here is derived from an EMBL/GenBank/DDBJ whole genome shotgun (WGS) entry which is preliminary data.</text>
</comment>
<feature type="domain" description="Aminoglycoside phosphotransferase" evidence="1">
    <location>
        <begin position="23"/>
        <end position="273"/>
    </location>
</feature>
<name>A0A840HYQ2_9PROT</name>
<dbReference type="RefSeq" id="WP_183814769.1">
    <property type="nucleotide sequence ID" value="NZ_JACHOB010000001.1"/>
</dbReference>
<evidence type="ECO:0000313" key="3">
    <source>
        <dbReference type="Proteomes" id="UP000563524"/>
    </source>
</evidence>
<keyword evidence="3" id="KW-1185">Reference proteome</keyword>
<accession>A0A840HYQ2</accession>
<dbReference type="Gene3D" id="3.90.1200.10">
    <property type="match status" value="1"/>
</dbReference>
<dbReference type="InterPro" id="IPR002575">
    <property type="entry name" value="Aminoglycoside_PTrfase"/>
</dbReference>
<dbReference type="Pfam" id="PF01636">
    <property type="entry name" value="APH"/>
    <property type="match status" value="1"/>
</dbReference>
<gene>
    <name evidence="2" type="ORF">GGQ59_000067</name>
</gene>
<organism evidence="2 3">
    <name type="scientific">Parvularcula dongshanensis</name>
    <dbReference type="NCBI Taxonomy" id="1173995"/>
    <lineage>
        <taxon>Bacteria</taxon>
        <taxon>Pseudomonadati</taxon>
        <taxon>Pseudomonadota</taxon>
        <taxon>Alphaproteobacteria</taxon>
        <taxon>Parvularculales</taxon>
        <taxon>Parvularculaceae</taxon>
        <taxon>Parvularcula</taxon>
    </lineage>
</organism>
<dbReference type="Proteomes" id="UP000563524">
    <property type="component" value="Unassembled WGS sequence"/>
</dbReference>
<dbReference type="SUPFAM" id="SSF56112">
    <property type="entry name" value="Protein kinase-like (PK-like)"/>
    <property type="match status" value="1"/>
</dbReference>
<dbReference type="EMBL" id="JACHOB010000001">
    <property type="protein sequence ID" value="MBB4657567.1"/>
    <property type="molecule type" value="Genomic_DNA"/>
</dbReference>
<dbReference type="InterPro" id="IPR011009">
    <property type="entry name" value="Kinase-like_dom_sf"/>
</dbReference>
<evidence type="ECO:0000259" key="1">
    <source>
        <dbReference type="Pfam" id="PF01636"/>
    </source>
</evidence>
<proteinExistence type="predicted"/>